<protein>
    <submittedName>
        <fullName evidence="2">Uncharacterized protein</fullName>
    </submittedName>
</protein>
<organism evidence="2 3">
    <name type="scientific">Allomyces macrogynus (strain ATCC 38327)</name>
    <name type="common">Allomyces javanicus var. macrogynus</name>
    <dbReference type="NCBI Taxonomy" id="578462"/>
    <lineage>
        <taxon>Eukaryota</taxon>
        <taxon>Fungi</taxon>
        <taxon>Fungi incertae sedis</taxon>
        <taxon>Blastocladiomycota</taxon>
        <taxon>Blastocladiomycetes</taxon>
        <taxon>Blastocladiales</taxon>
        <taxon>Blastocladiaceae</taxon>
        <taxon>Allomyces</taxon>
    </lineage>
</organism>
<keyword evidence="3" id="KW-1185">Reference proteome</keyword>
<reference evidence="2 3" key="1">
    <citation type="submission" date="2009-11" db="EMBL/GenBank/DDBJ databases">
        <title>Annotation of Allomyces macrogynus ATCC 38327.</title>
        <authorList>
            <consortium name="The Broad Institute Genome Sequencing Platform"/>
            <person name="Russ C."/>
            <person name="Cuomo C."/>
            <person name="Burger G."/>
            <person name="Gray M.W."/>
            <person name="Holland P.W.H."/>
            <person name="King N."/>
            <person name="Lang F.B.F."/>
            <person name="Roger A.J."/>
            <person name="Ruiz-Trillo I."/>
            <person name="Young S.K."/>
            <person name="Zeng Q."/>
            <person name="Gargeya S."/>
            <person name="Fitzgerald M."/>
            <person name="Haas B."/>
            <person name="Abouelleil A."/>
            <person name="Alvarado L."/>
            <person name="Arachchi H.M."/>
            <person name="Berlin A."/>
            <person name="Chapman S.B."/>
            <person name="Gearin G."/>
            <person name="Goldberg J."/>
            <person name="Griggs A."/>
            <person name="Gujja S."/>
            <person name="Hansen M."/>
            <person name="Heiman D."/>
            <person name="Howarth C."/>
            <person name="Larimer J."/>
            <person name="Lui A."/>
            <person name="MacDonald P.J.P."/>
            <person name="McCowen C."/>
            <person name="Montmayeur A."/>
            <person name="Murphy C."/>
            <person name="Neiman D."/>
            <person name="Pearson M."/>
            <person name="Priest M."/>
            <person name="Roberts A."/>
            <person name="Saif S."/>
            <person name="Shea T."/>
            <person name="Sisk P."/>
            <person name="Stolte C."/>
            <person name="Sykes S."/>
            <person name="Wortman J."/>
            <person name="Nusbaum C."/>
            <person name="Birren B."/>
        </authorList>
    </citation>
    <scope>NUCLEOTIDE SEQUENCE [LARGE SCALE GENOMIC DNA]</scope>
    <source>
        <strain evidence="2 3">ATCC 38327</strain>
    </source>
</reference>
<dbReference type="SUPFAM" id="SSF54768">
    <property type="entry name" value="dsRNA-binding domain-like"/>
    <property type="match status" value="1"/>
</dbReference>
<proteinExistence type="predicted"/>
<reference evidence="3" key="2">
    <citation type="submission" date="2009-11" db="EMBL/GenBank/DDBJ databases">
        <title>The Genome Sequence of Allomyces macrogynus strain ATCC 38327.</title>
        <authorList>
            <consortium name="The Broad Institute Genome Sequencing Platform"/>
            <person name="Russ C."/>
            <person name="Cuomo C."/>
            <person name="Shea T."/>
            <person name="Young S.K."/>
            <person name="Zeng Q."/>
            <person name="Koehrsen M."/>
            <person name="Haas B."/>
            <person name="Borodovsky M."/>
            <person name="Guigo R."/>
            <person name="Alvarado L."/>
            <person name="Berlin A."/>
            <person name="Borenstein D."/>
            <person name="Chen Z."/>
            <person name="Engels R."/>
            <person name="Freedman E."/>
            <person name="Gellesch M."/>
            <person name="Goldberg J."/>
            <person name="Griggs A."/>
            <person name="Gujja S."/>
            <person name="Heiman D."/>
            <person name="Hepburn T."/>
            <person name="Howarth C."/>
            <person name="Jen D."/>
            <person name="Larson L."/>
            <person name="Lewis B."/>
            <person name="Mehta T."/>
            <person name="Park D."/>
            <person name="Pearson M."/>
            <person name="Roberts A."/>
            <person name="Saif S."/>
            <person name="Shenoy N."/>
            <person name="Sisk P."/>
            <person name="Stolte C."/>
            <person name="Sykes S."/>
            <person name="Walk T."/>
            <person name="White J."/>
            <person name="Yandava C."/>
            <person name="Burger G."/>
            <person name="Gray M.W."/>
            <person name="Holland P.W.H."/>
            <person name="King N."/>
            <person name="Lang F.B.F."/>
            <person name="Roger A.J."/>
            <person name="Ruiz-Trillo I."/>
            <person name="Lander E."/>
            <person name="Nusbaum C."/>
        </authorList>
    </citation>
    <scope>NUCLEOTIDE SEQUENCE [LARGE SCALE GENOMIC DNA]</scope>
    <source>
        <strain evidence="3">ATCC 38327</strain>
    </source>
</reference>
<sequence>MASTMTAALPDDPPPPVVRHRSLRAVVLLTHHADTPPDAMGALASFQSGIIPEDVLVVVLMQHGGSSTCDPRHAMMVWAVDHGQTIDDDSSATASAPLVDWRDLYDAWGALVQSAIQLVHKLHAALDPAVTLVLIEPPPALHDHLPVVRACRRVDTHPSAHSANLLAYLTLTLSPLDRRALQQLFIDVMPVLDAVSDTQPLMSRNADVQLLGKAADPTTRARLQLLLTHLVHEHVLVPYTTAFGELPRVHAQRGILYLVDHDQYQAIGQALARGEMLPSLTKPGESIPLPFRPIRPHCATCSCLHVPPPSPPAGTRTTYAQLLYQLVADPDPPPDLECREDPDSGEFTYRVHVRGLIVYGTARRDRDAARESAAKAALVQLGVIDADADEALLPSAVHVLRPGPFDGATCGTKTQLRPPPITIDGPGTVASHSTAGGLSGSYGWSSGGR</sequence>
<dbReference type="Proteomes" id="UP000054350">
    <property type="component" value="Unassembled WGS sequence"/>
</dbReference>
<feature type="compositionally biased region" description="Gly residues" evidence="1">
    <location>
        <begin position="437"/>
        <end position="449"/>
    </location>
</feature>
<evidence type="ECO:0000256" key="1">
    <source>
        <dbReference type="SAM" id="MobiDB-lite"/>
    </source>
</evidence>
<name>A0A0L0S7U6_ALLM3</name>
<dbReference type="Gene3D" id="3.30.160.20">
    <property type="match status" value="1"/>
</dbReference>
<evidence type="ECO:0000313" key="3">
    <source>
        <dbReference type="Proteomes" id="UP000054350"/>
    </source>
</evidence>
<dbReference type="OrthoDB" id="10436780at2759"/>
<dbReference type="EMBL" id="GG745333">
    <property type="protein sequence ID" value="KNE58491.1"/>
    <property type="molecule type" value="Genomic_DNA"/>
</dbReference>
<dbReference type="AlphaFoldDB" id="A0A0L0S7U6"/>
<evidence type="ECO:0000313" key="2">
    <source>
        <dbReference type="EMBL" id="KNE58491.1"/>
    </source>
</evidence>
<accession>A0A0L0S7U6</accession>
<gene>
    <name evidence="2" type="ORF">AMAG_18258</name>
</gene>
<feature type="region of interest" description="Disordered" evidence="1">
    <location>
        <begin position="411"/>
        <end position="449"/>
    </location>
</feature>
<dbReference type="VEuPathDB" id="FungiDB:AMAG_18258"/>